<feature type="region of interest" description="Disordered" evidence="1">
    <location>
        <begin position="41"/>
        <end position="139"/>
    </location>
</feature>
<dbReference type="Pfam" id="PF14960">
    <property type="entry name" value="ATP_synth_reg"/>
    <property type="match status" value="1"/>
</dbReference>
<proteinExistence type="predicted"/>
<sequence length="200" mass="22149">MVKLSDYFNSTTNKGRANVAKATYASFAILYLYYRLTKKAAPKPVKQPDKPAIRTPEKGSSTKCPKCQCEKSPSTDCNCGKRDLHQAPPTSSDQRNQPSLDQKSGDGGQHNESESSANQCETSDSNNPPKQAVPSYGGKCEQTHHKVVNFAPVRNSRCEGKGESEIFKRKKIVKPGNVEADNFEKSVPDLKLRYQGFLYN</sequence>
<dbReference type="InterPro" id="IPR009125">
    <property type="entry name" value="ATPMK"/>
</dbReference>
<keyword evidence="3" id="KW-1185">Reference proteome</keyword>
<evidence type="ECO:0000313" key="2">
    <source>
        <dbReference type="EnsemblMetazoa" id="GAUT008343-PA"/>
    </source>
</evidence>
<dbReference type="VEuPathDB" id="VectorBase:GAUT008343"/>
<feature type="compositionally biased region" description="Basic and acidic residues" evidence="1">
    <location>
        <begin position="46"/>
        <end position="57"/>
    </location>
</feature>
<dbReference type="EnsemblMetazoa" id="GAUT008343-RA">
    <property type="protein sequence ID" value="GAUT008343-PA"/>
    <property type="gene ID" value="GAUT008343"/>
</dbReference>
<feature type="compositionally biased region" description="Polar residues" evidence="1">
    <location>
        <begin position="88"/>
        <end position="102"/>
    </location>
</feature>
<feature type="compositionally biased region" description="Polar residues" evidence="1">
    <location>
        <begin position="114"/>
        <end position="129"/>
    </location>
</feature>
<name>A0A1A9ULH8_GLOAU</name>
<evidence type="ECO:0000256" key="1">
    <source>
        <dbReference type="SAM" id="MobiDB-lite"/>
    </source>
</evidence>
<evidence type="ECO:0000313" key="3">
    <source>
        <dbReference type="Proteomes" id="UP000078200"/>
    </source>
</evidence>
<reference evidence="2" key="1">
    <citation type="submission" date="2020-05" db="UniProtKB">
        <authorList>
            <consortium name="EnsemblMetazoa"/>
        </authorList>
    </citation>
    <scope>IDENTIFICATION</scope>
    <source>
        <strain evidence="2">TTRI</strain>
    </source>
</reference>
<organism evidence="2 3">
    <name type="scientific">Glossina austeni</name>
    <name type="common">Savannah tsetse fly</name>
    <dbReference type="NCBI Taxonomy" id="7395"/>
    <lineage>
        <taxon>Eukaryota</taxon>
        <taxon>Metazoa</taxon>
        <taxon>Ecdysozoa</taxon>
        <taxon>Arthropoda</taxon>
        <taxon>Hexapoda</taxon>
        <taxon>Insecta</taxon>
        <taxon>Pterygota</taxon>
        <taxon>Neoptera</taxon>
        <taxon>Endopterygota</taxon>
        <taxon>Diptera</taxon>
        <taxon>Brachycera</taxon>
        <taxon>Muscomorpha</taxon>
        <taxon>Hippoboscoidea</taxon>
        <taxon>Glossinidae</taxon>
        <taxon>Glossina</taxon>
    </lineage>
</organism>
<dbReference type="AlphaFoldDB" id="A0A1A9ULH8"/>
<dbReference type="Proteomes" id="UP000078200">
    <property type="component" value="Unassembled WGS sequence"/>
</dbReference>
<protein>
    <submittedName>
        <fullName evidence="2">Uncharacterized protein</fullName>
    </submittedName>
</protein>
<accession>A0A1A9ULH8</accession>